<evidence type="ECO:0000256" key="6">
    <source>
        <dbReference type="SAM" id="Phobius"/>
    </source>
</evidence>
<dbReference type="GO" id="GO:0005886">
    <property type="term" value="C:plasma membrane"/>
    <property type="evidence" value="ECO:0007669"/>
    <property type="project" value="UniProtKB-SubCell"/>
</dbReference>
<dbReference type="PROSITE" id="PS00216">
    <property type="entry name" value="SUGAR_TRANSPORT_1"/>
    <property type="match status" value="1"/>
</dbReference>
<keyword evidence="9" id="KW-1185">Reference proteome</keyword>
<dbReference type="SUPFAM" id="SSF103473">
    <property type="entry name" value="MFS general substrate transporter"/>
    <property type="match status" value="1"/>
</dbReference>
<keyword evidence="3 6" id="KW-0812">Transmembrane</keyword>
<gene>
    <name evidence="8" type="primary">bcr_1</name>
    <name evidence="8" type="ORF">ASD8599_02106</name>
</gene>
<evidence type="ECO:0000313" key="8">
    <source>
        <dbReference type="EMBL" id="SPH21354.1"/>
    </source>
</evidence>
<feature type="transmembrane region" description="Helical" evidence="6">
    <location>
        <begin position="139"/>
        <end position="164"/>
    </location>
</feature>
<reference evidence="8 9" key="1">
    <citation type="submission" date="2018-03" db="EMBL/GenBank/DDBJ databases">
        <authorList>
            <person name="Keele B.F."/>
        </authorList>
    </citation>
    <scope>NUCLEOTIDE SEQUENCE [LARGE SCALE GENOMIC DNA]</scope>
    <source>
        <strain evidence="8 9">CECT 8599</strain>
    </source>
</reference>
<keyword evidence="2" id="KW-1003">Cell membrane</keyword>
<feature type="transmembrane region" description="Helical" evidence="6">
    <location>
        <begin position="170"/>
        <end position="189"/>
    </location>
</feature>
<sequence length="401" mass="43063">MNTTQDQSIGRFEFVMLMAAMFATTAFSIDAMLPGMREIASEITPDAPARAAWVLTAFVGGLGFGTFFAGPLSDAYGRKTAIYAGTFIYILAAAFAWLTHSLEWMLVARFVQGIGAAGPRIVSLAIIRDLYQGREMARIVSFAMTLFILVPAIAPAMGAGIIALAGWRSIFGAFILFSVITVFWLGVRLKEPLPRAARRPIRLNLLFSAIGEMARHAGVRRAIIVQTLVMAMLFATLTMIQPIYDVGYGAADTFHWYFGGIALLSASASLLNARIVVRVGMQAVVTWTLGCQVVLSSILLALLWNDSSSHFYIFLVWQLFLFCQAGLTVGNLNAIAMEPMGHIAGMAASVVGSVSTVVAAMIASPIGLLFDGTPRPLMGSIIVLGIAAIFMMRDINAATKA</sequence>
<evidence type="ECO:0000256" key="1">
    <source>
        <dbReference type="ARBA" id="ARBA00004651"/>
    </source>
</evidence>
<accession>A0A2R8BE81</accession>
<evidence type="ECO:0000313" key="9">
    <source>
        <dbReference type="Proteomes" id="UP000244880"/>
    </source>
</evidence>
<evidence type="ECO:0000256" key="4">
    <source>
        <dbReference type="ARBA" id="ARBA00022989"/>
    </source>
</evidence>
<dbReference type="PANTHER" id="PTHR43124">
    <property type="entry name" value="PURINE EFFLUX PUMP PBUE"/>
    <property type="match status" value="1"/>
</dbReference>
<feature type="transmembrane region" description="Helical" evidence="6">
    <location>
        <begin position="256"/>
        <end position="277"/>
    </location>
</feature>
<dbReference type="InterPro" id="IPR020846">
    <property type="entry name" value="MFS_dom"/>
</dbReference>
<evidence type="ECO:0000256" key="3">
    <source>
        <dbReference type="ARBA" id="ARBA00022692"/>
    </source>
</evidence>
<feature type="transmembrane region" description="Helical" evidence="6">
    <location>
        <begin position="12"/>
        <end position="31"/>
    </location>
</feature>
<dbReference type="InterPro" id="IPR011701">
    <property type="entry name" value="MFS"/>
</dbReference>
<feature type="transmembrane region" description="Helical" evidence="6">
    <location>
        <begin position="284"/>
        <end position="304"/>
    </location>
</feature>
<dbReference type="RefSeq" id="WP_245926000.1">
    <property type="nucleotide sequence ID" value="NZ_OMOR01000001.1"/>
</dbReference>
<evidence type="ECO:0000259" key="7">
    <source>
        <dbReference type="PROSITE" id="PS50850"/>
    </source>
</evidence>
<dbReference type="InterPro" id="IPR005829">
    <property type="entry name" value="Sugar_transporter_CS"/>
</dbReference>
<dbReference type="PROSITE" id="PS50850">
    <property type="entry name" value="MFS"/>
    <property type="match status" value="1"/>
</dbReference>
<feature type="transmembrane region" description="Helical" evidence="6">
    <location>
        <begin position="106"/>
        <end position="127"/>
    </location>
</feature>
<dbReference type="EMBL" id="OMOR01000001">
    <property type="protein sequence ID" value="SPH21354.1"/>
    <property type="molecule type" value="Genomic_DNA"/>
</dbReference>
<dbReference type="GO" id="GO:0022857">
    <property type="term" value="F:transmembrane transporter activity"/>
    <property type="evidence" value="ECO:0007669"/>
    <property type="project" value="InterPro"/>
</dbReference>
<dbReference type="AlphaFoldDB" id="A0A2R8BE81"/>
<feature type="transmembrane region" description="Helical" evidence="6">
    <location>
        <begin position="223"/>
        <end position="244"/>
    </location>
</feature>
<dbReference type="Pfam" id="PF07690">
    <property type="entry name" value="MFS_1"/>
    <property type="match status" value="1"/>
</dbReference>
<feature type="transmembrane region" description="Helical" evidence="6">
    <location>
        <begin position="51"/>
        <end position="69"/>
    </location>
</feature>
<feature type="domain" description="Major facilitator superfamily (MFS) profile" evidence="7">
    <location>
        <begin position="14"/>
        <end position="397"/>
    </location>
</feature>
<protein>
    <submittedName>
        <fullName evidence="8">Bicyclomycin resistance protein</fullName>
    </submittedName>
</protein>
<keyword evidence="5 6" id="KW-0472">Membrane</keyword>
<dbReference type="PANTHER" id="PTHR43124:SF3">
    <property type="entry name" value="CHLORAMPHENICOL EFFLUX PUMP RV0191"/>
    <property type="match status" value="1"/>
</dbReference>
<keyword evidence="4 6" id="KW-1133">Transmembrane helix</keyword>
<dbReference type="Gene3D" id="1.20.1720.10">
    <property type="entry name" value="Multidrug resistance protein D"/>
    <property type="match status" value="1"/>
</dbReference>
<feature type="transmembrane region" description="Helical" evidence="6">
    <location>
        <begin position="376"/>
        <end position="392"/>
    </location>
</feature>
<feature type="transmembrane region" description="Helical" evidence="6">
    <location>
        <begin position="81"/>
        <end position="100"/>
    </location>
</feature>
<proteinExistence type="predicted"/>
<evidence type="ECO:0000256" key="2">
    <source>
        <dbReference type="ARBA" id="ARBA00022475"/>
    </source>
</evidence>
<evidence type="ECO:0000256" key="5">
    <source>
        <dbReference type="ARBA" id="ARBA00023136"/>
    </source>
</evidence>
<comment type="subcellular location">
    <subcellularLocation>
        <location evidence="1">Cell membrane</location>
        <topology evidence="1">Multi-pass membrane protein</topology>
    </subcellularLocation>
</comment>
<dbReference type="Proteomes" id="UP000244880">
    <property type="component" value="Unassembled WGS sequence"/>
</dbReference>
<dbReference type="InterPro" id="IPR050189">
    <property type="entry name" value="MFS_Efflux_Transporters"/>
</dbReference>
<name>A0A2R8BE81_9RHOB</name>
<organism evidence="8 9">
    <name type="scientific">Ascidiaceihabitans donghaensis</name>
    <dbReference type="NCBI Taxonomy" id="1510460"/>
    <lineage>
        <taxon>Bacteria</taxon>
        <taxon>Pseudomonadati</taxon>
        <taxon>Pseudomonadota</taxon>
        <taxon>Alphaproteobacteria</taxon>
        <taxon>Rhodobacterales</taxon>
        <taxon>Paracoccaceae</taxon>
        <taxon>Ascidiaceihabitans</taxon>
    </lineage>
</organism>
<feature type="transmembrane region" description="Helical" evidence="6">
    <location>
        <begin position="310"/>
        <end position="332"/>
    </location>
</feature>
<dbReference type="InterPro" id="IPR036259">
    <property type="entry name" value="MFS_trans_sf"/>
</dbReference>
<feature type="transmembrane region" description="Helical" evidence="6">
    <location>
        <begin position="344"/>
        <end position="370"/>
    </location>
</feature>